<organism evidence="3 4">
    <name type="scientific">Gracilinema caldarium (strain ATCC 51460 / DSM 7334 / H1)</name>
    <name type="common">Treponema caldarium</name>
    <dbReference type="NCBI Taxonomy" id="744872"/>
    <lineage>
        <taxon>Bacteria</taxon>
        <taxon>Pseudomonadati</taxon>
        <taxon>Spirochaetota</taxon>
        <taxon>Spirochaetia</taxon>
        <taxon>Spirochaetales</taxon>
        <taxon>Breznakiellaceae</taxon>
        <taxon>Gracilinema</taxon>
    </lineage>
</organism>
<name>F8EY79_GRAC1</name>
<dbReference type="Gene3D" id="3.40.50.720">
    <property type="entry name" value="NAD(P)-binding Rossmann-like Domain"/>
    <property type="match status" value="1"/>
</dbReference>
<dbReference type="Proteomes" id="UP000000503">
    <property type="component" value="Chromosome"/>
</dbReference>
<protein>
    <submittedName>
        <fullName evidence="3">3-oxoacyl-(Acyl-carrier-protein) reductase</fullName>
        <ecNumber evidence="3">1.1.1.100</ecNumber>
    </submittedName>
</protein>
<dbReference type="RefSeq" id="WP_013967551.1">
    <property type="nucleotide sequence ID" value="NC_015732.1"/>
</dbReference>
<comment type="similarity">
    <text evidence="1">Belongs to the short-chain dehydrogenases/reductases (SDR) family.</text>
</comment>
<dbReference type="PROSITE" id="PS00061">
    <property type="entry name" value="ADH_SHORT"/>
    <property type="match status" value="1"/>
</dbReference>
<dbReference type="PRINTS" id="PR00081">
    <property type="entry name" value="GDHRDH"/>
</dbReference>
<dbReference type="EC" id="1.1.1.100" evidence="3"/>
<dbReference type="PANTHER" id="PTHR42760:SF115">
    <property type="entry name" value="3-OXOACYL-[ACYL-CARRIER-PROTEIN] REDUCTASE FABG"/>
    <property type="match status" value="1"/>
</dbReference>
<dbReference type="STRING" id="744872.Spica_0066"/>
<dbReference type="GO" id="GO:0004316">
    <property type="term" value="F:3-oxoacyl-[acyl-carrier-protein] reductase (NADPH) activity"/>
    <property type="evidence" value="ECO:0007669"/>
    <property type="project" value="UniProtKB-EC"/>
</dbReference>
<sequence length="278" mass="29641">MANDTTAFVEQLFALREKRVIITGGAGAIASTMAEALIKAGAKVCLWGRGTHHPITAAVYALAEKTGHPEACFGVTVDTGIEAEVQKAIEETEKIMGPPNILINAAGGNKGKSPFTEVDINLFSEILENNLFAGLVIPTKHLAAYWISQKVRGTIINLTSMGSYIPLSGVWAYNAAKSAVLNLTMATAKEFAPYGIRVNAIAPGFFVGNQNRLLLYKDETMTELTDRGKSIIARTPFGRFGKNEELVGATIFLCSDQASGFITGVSIPVDGGFLVDNI</sequence>
<dbReference type="OrthoDB" id="9803333at2"/>
<accession>F8EY79</accession>
<evidence type="ECO:0000256" key="2">
    <source>
        <dbReference type="ARBA" id="ARBA00023002"/>
    </source>
</evidence>
<dbReference type="InterPro" id="IPR002347">
    <property type="entry name" value="SDR_fam"/>
</dbReference>
<dbReference type="InterPro" id="IPR020904">
    <property type="entry name" value="Sc_DH/Rdtase_CS"/>
</dbReference>
<dbReference type="EMBL" id="CP002868">
    <property type="protein sequence ID" value="AEJ18238.1"/>
    <property type="molecule type" value="Genomic_DNA"/>
</dbReference>
<evidence type="ECO:0000256" key="1">
    <source>
        <dbReference type="ARBA" id="ARBA00006484"/>
    </source>
</evidence>
<dbReference type="HOGENOM" id="CLU_010194_1_1_12"/>
<evidence type="ECO:0000313" key="3">
    <source>
        <dbReference type="EMBL" id="AEJ18238.1"/>
    </source>
</evidence>
<dbReference type="Pfam" id="PF13561">
    <property type="entry name" value="adh_short_C2"/>
    <property type="match status" value="1"/>
</dbReference>
<dbReference type="AlphaFoldDB" id="F8EY79"/>
<dbReference type="KEGG" id="scd:Spica_0066"/>
<dbReference type="InterPro" id="IPR036291">
    <property type="entry name" value="NAD(P)-bd_dom_sf"/>
</dbReference>
<dbReference type="eggNOG" id="COG1028">
    <property type="taxonomic scope" value="Bacteria"/>
</dbReference>
<proteinExistence type="inferred from homology"/>
<reference evidence="4" key="1">
    <citation type="journal article" date="2013" name="Stand. Genomic Sci.">
        <title>Genome sequence of the thermophilic fresh-water bacterium Spirochaeta caldaria type strain (H1(T)), reclassification of Spirochaeta caldaria, Spirochaeta stenostrepta, and Spirochaeta zuelzerae in the genus Treponema as Treponema caldaria comb. nov., Treponema stenostrepta comb. nov., and Treponema zuelzerae comb. nov., and emendation of the genus Treponema.</title>
        <authorList>
            <person name="Abt B."/>
            <person name="Goker M."/>
            <person name="Scheuner C."/>
            <person name="Han C."/>
            <person name="Lu M."/>
            <person name="Misra M."/>
            <person name="Lapidus A."/>
            <person name="Nolan M."/>
            <person name="Lucas S."/>
            <person name="Hammon N."/>
            <person name="Deshpande S."/>
            <person name="Cheng J.F."/>
            <person name="Tapia R."/>
            <person name="Goodwin L.A."/>
            <person name="Pitluck S."/>
            <person name="Liolios K."/>
            <person name="Pagani I."/>
            <person name="Ivanova N."/>
            <person name="Mavromatis K."/>
            <person name="Mikhailova N."/>
            <person name="Huntemann M."/>
            <person name="Pati A."/>
            <person name="Chen A."/>
            <person name="Palaniappan K."/>
            <person name="Land M."/>
            <person name="Hauser L."/>
            <person name="Jeffries C.D."/>
            <person name="Rohde M."/>
            <person name="Spring S."/>
            <person name="Gronow S."/>
            <person name="Detter J.C."/>
            <person name="Bristow J."/>
            <person name="Eisen J.A."/>
            <person name="Markowitz V."/>
            <person name="Hugenholtz P."/>
            <person name="Kyrpides N.C."/>
            <person name="Woyke T."/>
            <person name="Klenk H.P."/>
        </authorList>
    </citation>
    <scope>NUCLEOTIDE SEQUENCE</scope>
    <source>
        <strain evidence="4">ATCC 51460 / DSM 7334 / H1</strain>
    </source>
</reference>
<keyword evidence="4" id="KW-1185">Reference proteome</keyword>
<keyword evidence="2 3" id="KW-0560">Oxidoreductase</keyword>
<gene>
    <name evidence="3" type="ordered locus">Spica_0066</name>
</gene>
<dbReference type="PRINTS" id="PR00080">
    <property type="entry name" value="SDRFAMILY"/>
</dbReference>
<dbReference type="PANTHER" id="PTHR42760">
    <property type="entry name" value="SHORT-CHAIN DEHYDROGENASES/REDUCTASES FAMILY MEMBER"/>
    <property type="match status" value="1"/>
</dbReference>
<dbReference type="SUPFAM" id="SSF51735">
    <property type="entry name" value="NAD(P)-binding Rossmann-fold domains"/>
    <property type="match status" value="1"/>
</dbReference>
<evidence type="ECO:0000313" key="4">
    <source>
        <dbReference type="Proteomes" id="UP000000503"/>
    </source>
</evidence>